<feature type="coiled-coil region" evidence="1">
    <location>
        <begin position="694"/>
        <end position="728"/>
    </location>
</feature>
<feature type="compositionally biased region" description="Low complexity" evidence="2">
    <location>
        <begin position="627"/>
        <end position="637"/>
    </location>
</feature>
<dbReference type="GO" id="GO:0005814">
    <property type="term" value="C:centriole"/>
    <property type="evidence" value="ECO:0007669"/>
    <property type="project" value="TreeGrafter"/>
</dbReference>
<feature type="compositionally biased region" description="Basic and acidic residues" evidence="2">
    <location>
        <begin position="446"/>
        <end position="457"/>
    </location>
</feature>
<dbReference type="InterPro" id="IPR004855">
    <property type="entry name" value="TFIIA_asu/bsu"/>
</dbReference>
<dbReference type="SMART" id="SM00320">
    <property type="entry name" value="WD40"/>
    <property type="match status" value="4"/>
</dbReference>
<dbReference type="InterPro" id="IPR036322">
    <property type="entry name" value="WD40_repeat_dom_sf"/>
</dbReference>
<dbReference type="AlphaFoldDB" id="A0A4T0I8Z6"/>
<dbReference type="GO" id="GO:0006367">
    <property type="term" value="P:transcription initiation at RNA polymerase II promoter"/>
    <property type="evidence" value="ECO:0007669"/>
    <property type="project" value="InterPro"/>
</dbReference>
<dbReference type="PANTHER" id="PTHR44414">
    <property type="entry name" value="PROTEIN NEDD1"/>
    <property type="match status" value="1"/>
</dbReference>
<feature type="region of interest" description="Disordered" evidence="2">
    <location>
        <begin position="481"/>
        <end position="593"/>
    </location>
</feature>
<dbReference type="GO" id="GO:0005737">
    <property type="term" value="C:cytoplasm"/>
    <property type="evidence" value="ECO:0007669"/>
    <property type="project" value="TreeGrafter"/>
</dbReference>
<feature type="region of interest" description="Disordered" evidence="2">
    <location>
        <begin position="69"/>
        <end position="129"/>
    </location>
</feature>
<accession>A0A4T0I8Z6</accession>
<feature type="compositionally biased region" description="Polar residues" evidence="2">
    <location>
        <begin position="614"/>
        <end position="625"/>
    </location>
</feature>
<dbReference type="GO" id="GO:0043015">
    <property type="term" value="F:gamma-tubulin binding"/>
    <property type="evidence" value="ECO:0007669"/>
    <property type="project" value="TreeGrafter"/>
</dbReference>
<dbReference type="GO" id="GO:0000922">
    <property type="term" value="C:spindle pole"/>
    <property type="evidence" value="ECO:0007669"/>
    <property type="project" value="TreeGrafter"/>
</dbReference>
<dbReference type="GO" id="GO:0007020">
    <property type="term" value="P:microtubule nucleation"/>
    <property type="evidence" value="ECO:0007669"/>
    <property type="project" value="TreeGrafter"/>
</dbReference>
<dbReference type="OrthoDB" id="6275927at2759"/>
<dbReference type="InterPro" id="IPR052818">
    <property type="entry name" value="NEDD1_Spindle_Assembly"/>
</dbReference>
<gene>
    <name evidence="3" type="ORF">E3P90_02201</name>
</gene>
<dbReference type="Pfam" id="PF03153">
    <property type="entry name" value="TFIIA"/>
    <property type="match status" value="1"/>
</dbReference>
<dbReference type="InterPro" id="IPR001680">
    <property type="entry name" value="WD40_rpt"/>
</dbReference>
<dbReference type="PANTHER" id="PTHR44414:SF1">
    <property type="entry name" value="PROTEIN NEDD1"/>
    <property type="match status" value="1"/>
</dbReference>
<evidence type="ECO:0000256" key="2">
    <source>
        <dbReference type="SAM" id="MobiDB-lite"/>
    </source>
</evidence>
<sequence length="728" mass="81156">MSNKIVEDVYSGVINDVSKNVKYDFEEMGIEDIVLQELLSIWQHKLDDNNNNNPSNDDNNILQSLINQQQSLQQQATSSTNFKQDSNKISLDDFDDNKDSKSNDKIKEMDNDDDNAINSDLDDDDDDDDNDLDSNDDILILINDVNKLDYVALNKDLNLLFNSPNNLVLAGHDGVFQFDPSISNLSNLVLPVTSPSSPHHIEPITAIDASSNTLYFAREHNVYASDTLHKRIQLLYQGHTGIILELSLSTHQTHLASCSKAGALILHDLIQHSYHILNYSPRESLSCCAFSPHFNFILCTATASGTLLIHNTSFLNDPPYLIFPKLHPSPITSIAYSHASKSLIATVSKDGWIAVIDIETKSVIRVINTTHNLTSLAFEGALLVAGTADGRIFIYNLRSGSSPQTINCSSHPIDALIFQKDKRKPVGLKARDYAVHFAEPLVTDQSKDDRLTRDKKSNSSSNLSALAMNPARHSLSSLISSSAVPLPPSKDPPRDTQKDTQNKELSTQNLPVYMPSSAGALRPNANLTDKVNSDEQLHTRSRRTSGNAVSQPRPVSMANSTDSHLATVNASLNPNASLPRRRRHSSRSENRPRVDEVDWFKDLRENREKEKTSKQTAAPVSYHNNSLKRSGSSSSLRQYGHNHSRTNSIDRNAEKPASLQSTQPSQEETLKKLIESANALSLSTEIQKARDVLEGDYKIKLESYSQEIRKLRSENALLRRENDRIRRQ</sequence>
<dbReference type="InterPro" id="IPR015943">
    <property type="entry name" value="WD40/YVTN_repeat-like_dom_sf"/>
</dbReference>
<feature type="compositionally biased region" description="Basic and acidic residues" evidence="2">
    <location>
        <begin position="97"/>
        <end position="109"/>
    </location>
</feature>
<protein>
    <recommendedName>
        <fullName evidence="5">WD40 repeat-like protein</fullName>
    </recommendedName>
</protein>
<evidence type="ECO:0008006" key="5">
    <source>
        <dbReference type="Google" id="ProtNLM"/>
    </source>
</evidence>
<feature type="compositionally biased region" description="Acidic residues" evidence="2">
    <location>
        <begin position="110"/>
        <end position="129"/>
    </location>
</feature>
<dbReference type="SUPFAM" id="SSF47396">
    <property type="entry name" value="Transcription factor IIA (TFIIA), alpha-helical domain"/>
    <property type="match status" value="1"/>
</dbReference>
<evidence type="ECO:0000313" key="4">
    <source>
        <dbReference type="Proteomes" id="UP000306954"/>
    </source>
</evidence>
<reference evidence="3 4" key="1">
    <citation type="submission" date="2019-03" db="EMBL/GenBank/DDBJ databases">
        <title>Sequencing 23 genomes of Wallemia ichthyophaga.</title>
        <authorList>
            <person name="Gostincar C."/>
        </authorList>
    </citation>
    <scope>NUCLEOTIDE SEQUENCE [LARGE SCALE GENOMIC DNA]</scope>
    <source>
        <strain evidence="3 4">EXF-8621</strain>
    </source>
</reference>
<comment type="caution">
    <text evidence="3">The sequence shown here is derived from an EMBL/GenBank/DDBJ whole genome shotgun (WGS) entry which is preliminary data.</text>
</comment>
<dbReference type="GO" id="GO:0000278">
    <property type="term" value="P:mitotic cell cycle"/>
    <property type="evidence" value="ECO:0007669"/>
    <property type="project" value="TreeGrafter"/>
</dbReference>
<name>A0A4T0I8Z6_WALIC</name>
<dbReference type="Proteomes" id="UP000306954">
    <property type="component" value="Unassembled WGS sequence"/>
</dbReference>
<dbReference type="SUPFAM" id="SSF50978">
    <property type="entry name" value="WD40 repeat-like"/>
    <property type="match status" value="1"/>
</dbReference>
<proteinExistence type="predicted"/>
<dbReference type="EMBL" id="SPOF01000020">
    <property type="protein sequence ID" value="TIB12064.1"/>
    <property type="molecule type" value="Genomic_DNA"/>
</dbReference>
<evidence type="ECO:0000256" key="1">
    <source>
        <dbReference type="SAM" id="Coils"/>
    </source>
</evidence>
<feature type="compositionally biased region" description="Basic and acidic residues" evidence="2">
    <location>
        <begin position="491"/>
        <end position="502"/>
    </location>
</feature>
<organism evidence="3 4">
    <name type="scientific">Wallemia ichthyophaga</name>
    <dbReference type="NCBI Taxonomy" id="245174"/>
    <lineage>
        <taxon>Eukaryota</taxon>
        <taxon>Fungi</taxon>
        <taxon>Dikarya</taxon>
        <taxon>Basidiomycota</taxon>
        <taxon>Wallemiomycotina</taxon>
        <taxon>Wallemiomycetes</taxon>
        <taxon>Wallemiales</taxon>
        <taxon>Wallemiaceae</taxon>
        <taxon>Wallemia</taxon>
    </lineage>
</organism>
<feature type="region of interest" description="Disordered" evidence="2">
    <location>
        <begin position="607"/>
        <end position="667"/>
    </location>
</feature>
<dbReference type="GO" id="GO:0005672">
    <property type="term" value="C:transcription factor TFIIA complex"/>
    <property type="evidence" value="ECO:0007669"/>
    <property type="project" value="InterPro"/>
</dbReference>
<dbReference type="GO" id="GO:0036064">
    <property type="term" value="C:ciliary basal body"/>
    <property type="evidence" value="ECO:0007669"/>
    <property type="project" value="TreeGrafter"/>
</dbReference>
<evidence type="ECO:0000313" key="3">
    <source>
        <dbReference type="EMBL" id="TIB12064.1"/>
    </source>
</evidence>
<dbReference type="Gene3D" id="1.10.287.100">
    <property type="match status" value="1"/>
</dbReference>
<dbReference type="Gene3D" id="2.130.10.10">
    <property type="entry name" value="YVTN repeat-like/Quinoprotein amine dehydrogenase"/>
    <property type="match status" value="2"/>
</dbReference>
<feature type="compositionally biased region" description="Polar residues" evidence="2">
    <location>
        <begin position="557"/>
        <end position="576"/>
    </location>
</feature>
<keyword evidence="1" id="KW-0175">Coiled coil</keyword>
<feature type="region of interest" description="Disordered" evidence="2">
    <location>
        <begin position="446"/>
        <end position="465"/>
    </location>
</feature>
<feature type="compositionally biased region" description="Polar residues" evidence="2">
    <location>
        <begin position="658"/>
        <end position="667"/>
    </location>
</feature>